<protein>
    <submittedName>
        <fullName evidence="1">Uncharacterized protein</fullName>
    </submittedName>
</protein>
<dbReference type="AlphaFoldDB" id="A0A0V1C764"/>
<name>A0A0V1C764_TRIBR</name>
<gene>
    <name evidence="1" type="ORF">T03_9516</name>
</gene>
<reference evidence="1 2" key="1">
    <citation type="submission" date="2015-01" db="EMBL/GenBank/DDBJ databases">
        <title>Evolution of Trichinella species and genotypes.</title>
        <authorList>
            <person name="Korhonen P.K."/>
            <person name="Edoardo P."/>
            <person name="Giuseppe L.R."/>
            <person name="Gasser R.B."/>
        </authorList>
    </citation>
    <scope>NUCLEOTIDE SEQUENCE [LARGE SCALE GENOMIC DNA]</scope>
    <source>
        <strain evidence="1">ISS120</strain>
    </source>
</reference>
<keyword evidence="2" id="KW-1185">Reference proteome</keyword>
<evidence type="ECO:0000313" key="2">
    <source>
        <dbReference type="Proteomes" id="UP000054653"/>
    </source>
</evidence>
<sequence>MANDERRWKLFISNRVKEIQDLPQLLETLYYERQSSRLGQQGQVSFHYVQHFKINFDQIIFLK</sequence>
<proteinExistence type="predicted"/>
<dbReference type="Proteomes" id="UP000054653">
    <property type="component" value="Unassembled WGS sequence"/>
</dbReference>
<comment type="caution">
    <text evidence="1">The sequence shown here is derived from an EMBL/GenBank/DDBJ whole genome shotgun (WGS) entry which is preliminary data.</text>
</comment>
<accession>A0A0V1C764</accession>
<organism evidence="1 2">
    <name type="scientific">Trichinella britovi</name>
    <name type="common">Parasitic roundworm</name>
    <dbReference type="NCBI Taxonomy" id="45882"/>
    <lineage>
        <taxon>Eukaryota</taxon>
        <taxon>Metazoa</taxon>
        <taxon>Ecdysozoa</taxon>
        <taxon>Nematoda</taxon>
        <taxon>Enoplea</taxon>
        <taxon>Dorylaimia</taxon>
        <taxon>Trichinellida</taxon>
        <taxon>Trichinellidae</taxon>
        <taxon>Trichinella</taxon>
    </lineage>
</organism>
<evidence type="ECO:0000313" key="1">
    <source>
        <dbReference type="EMBL" id="KRY45163.1"/>
    </source>
</evidence>
<dbReference type="EMBL" id="JYDI01000400">
    <property type="protein sequence ID" value="KRY45163.1"/>
    <property type="molecule type" value="Genomic_DNA"/>
</dbReference>